<feature type="transmembrane region" description="Helical" evidence="10">
    <location>
        <begin position="177"/>
        <end position="202"/>
    </location>
</feature>
<keyword evidence="6 10" id="KW-1133">Transmembrane helix</keyword>
<keyword evidence="9 10" id="KW-0807">Transducer</keyword>
<keyword evidence="3 10" id="KW-0716">Sensory transduction</keyword>
<proteinExistence type="evidence at transcript level"/>
<comment type="similarity">
    <text evidence="10">Belongs to the insect chemoreceptor superfamily. Heteromeric odorant receptor channel (TC 1.A.69) family.</text>
</comment>
<evidence type="ECO:0000256" key="8">
    <source>
        <dbReference type="ARBA" id="ARBA00023170"/>
    </source>
</evidence>
<evidence type="ECO:0000256" key="6">
    <source>
        <dbReference type="ARBA" id="ARBA00022989"/>
    </source>
</evidence>
<comment type="caution">
    <text evidence="10">Lacks conserved residue(s) required for the propagation of feature annotation.</text>
</comment>
<evidence type="ECO:0000256" key="4">
    <source>
        <dbReference type="ARBA" id="ARBA00022692"/>
    </source>
</evidence>
<dbReference type="EMBL" id="KY283612">
    <property type="protein sequence ID" value="AST36271.1"/>
    <property type="molecule type" value="mRNA"/>
</dbReference>
<keyword evidence="8 10" id="KW-0675">Receptor</keyword>
<dbReference type="PANTHER" id="PTHR21137">
    <property type="entry name" value="ODORANT RECEPTOR"/>
    <property type="match status" value="1"/>
</dbReference>
<dbReference type="AlphaFoldDB" id="A0A223HD27"/>
<dbReference type="PANTHER" id="PTHR21137:SF35">
    <property type="entry name" value="ODORANT RECEPTOR 19A-RELATED"/>
    <property type="match status" value="1"/>
</dbReference>
<evidence type="ECO:0000256" key="3">
    <source>
        <dbReference type="ARBA" id="ARBA00022606"/>
    </source>
</evidence>
<dbReference type="GO" id="GO:0005549">
    <property type="term" value="F:odorant binding"/>
    <property type="evidence" value="ECO:0007669"/>
    <property type="project" value="InterPro"/>
</dbReference>
<organism evidence="11">
    <name type="scientific">Hedya nubiferana</name>
    <dbReference type="NCBI Taxonomy" id="572853"/>
    <lineage>
        <taxon>Eukaryota</taxon>
        <taxon>Metazoa</taxon>
        <taxon>Ecdysozoa</taxon>
        <taxon>Arthropoda</taxon>
        <taxon>Hexapoda</taxon>
        <taxon>Insecta</taxon>
        <taxon>Pterygota</taxon>
        <taxon>Neoptera</taxon>
        <taxon>Endopterygota</taxon>
        <taxon>Lepidoptera</taxon>
        <taxon>Glossata</taxon>
        <taxon>Ditrysia</taxon>
        <taxon>Tortricoidea</taxon>
        <taxon>Tortricidae</taxon>
        <taxon>Olethreutinae</taxon>
        <taxon>Olethreutini</taxon>
        <taxon>Hedya</taxon>
    </lineage>
</organism>
<keyword evidence="7 10" id="KW-0472">Membrane</keyword>
<name>A0A223HD27_9NEOP</name>
<keyword evidence="2" id="KW-1003">Cell membrane</keyword>
<evidence type="ECO:0000256" key="2">
    <source>
        <dbReference type="ARBA" id="ARBA00022475"/>
    </source>
</evidence>
<accession>A0A223HD27</accession>
<evidence type="ECO:0000256" key="7">
    <source>
        <dbReference type="ARBA" id="ARBA00023136"/>
    </source>
</evidence>
<feature type="transmembrane region" description="Helical" evidence="10">
    <location>
        <begin position="386"/>
        <end position="411"/>
    </location>
</feature>
<keyword evidence="5 10" id="KW-0552">Olfaction</keyword>
<dbReference type="GO" id="GO:0007165">
    <property type="term" value="P:signal transduction"/>
    <property type="evidence" value="ECO:0007669"/>
    <property type="project" value="UniProtKB-KW"/>
</dbReference>
<comment type="subcellular location">
    <subcellularLocation>
        <location evidence="1 10">Cell membrane</location>
        <topology evidence="1 10">Multi-pass membrane protein</topology>
    </subcellularLocation>
</comment>
<dbReference type="Pfam" id="PF02949">
    <property type="entry name" value="7tm_6"/>
    <property type="match status" value="1"/>
</dbReference>
<sequence>MGVKFDNTFKLSVAALNLNRGHPSLPLNLKWAAQMFLLYVGFSPNFLGFLYSSIFHDDFPKICRNLSEALVFNIICINNAILIVYKKKINDMIKITEENIESSKKLSSEDELVVKEYTEKGNKAAKVWLAVCIIAGGVLPGKAIVGSSYLSLQGNLTLVPIYDVTWPAYVDDRKNEFYMYLIIFGFQSFYIICICLMFVAFYPLGPIFMLQACGQIELVIRKLGRLFKDDNIDSDETVKSLQDIARHVQDIYRYVSIRNKKFNLYVFTTCLGCTRTVILFLSFVDIIQKTHTALYEMCLKTTTFLIPLSLIGFVESYNQGNANIQLICFVCASGMQCYIPCYYCELLATKGEELRYAIYGCGWERHWVPKTRSTILVMLTRTAHPLGINAVFCMVGMAAFANVCNLAYSIFNVMNAAWN</sequence>
<feature type="transmembrane region" description="Helical" evidence="10">
    <location>
        <begin position="66"/>
        <end position="85"/>
    </location>
</feature>
<dbReference type="GO" id="GO:0005886">
    <property type="term" value="C:plasma membrane"/>
    <property type="evidence" value="ECO:0007669"/>
    <property type="project" value="UniProtKB-SubCell"/>
</dbReference>
<feature type="transmembrane region" description="Helical" evidence="10">
    <location>
        <begin position="127"/>
        <end position="150"/>
    </location>
</feature>
<keyword evidence="4 10" id="KW-0812">Transmembrane</keyword>
<dbReference type="GO" id="GO:0004984">
    <property type="term" value="F:olfactory receptor activity"/>
    <property type="evidence" value="ECO:0007669"/>
    <property type="project" value="InterPro"/>
</dbReference>
<evidence type="ECO:0000256" key="9">
    <source>
        <dbReference type="ARBA" id="ARBA00023224"/>
    </source>
</evidence>
<gene>
    <name evidence="11" type="primary">OR</name>
</gene>
<evidence type="ECO:0000256" key="10">
    <source>
        <dbReference type="RuleBase" id="RU351113"/>
    </source>
</evidence>
<dbReference type="InterPro" id="IPR004117">
    <property type="entry name" value="7tm6_olfct_rcpt"/>
</dbReference>
<evidence type="ECO:0000256" key="5">
    <source>
        <dbReference type="ARBA" id="ARBA00022725"/>
    </source>
</evidence>
<feature type="transmembrane region" description="Helical" evidence="10">
    <location>
        <begin position="262"/>
        <end position="287"/>
    </location>
</feature>
<evidence type="ECO:0000256" key="1">
    <source>
        <dbReference type="ARBA" id="ARBA00004651"/>
    </source>
</evidence>
<evidence type="ECO:0000313" key="11">
    <source>
        <dbReference type="EMBL" id="AST36271.1"/>
    </source>
</evidence>
<protein>
    <recommendedName>
        <fullName evidence="10">Odorant receptor</fullName>
    </recommendedName>
</protein>
<reference evidence="11" key="1">
    <citation type="journal article" date="2017" name="Sci. Rep.">
        <title>Antennal transcriptomes of three tortricid moths reveal putative conserved chemosensory receptors for social and habitat olfactory cues.</title>
        <authorList>
            <person name="Gonzalez F."/>
            <person name="Witzgall P."/>
            <person name="Walker W.B."/>
        </authorList>
    </citation>
    <scope>NUCLEOTIDE SEQUENCE</scope>
</reference>
<feature type="transmembrane region" description="Helical" evidence="10">
    <location>
        <begin position="36"/>
        <end position="54"/>
    </location>
</feature>